<protein>
    <submittedName>
        <fullName evidence="1">Uncharacterized protein</fullName>
    </submittedName>
</protein>
<evidence type="ECO:0000313" key="2">
    <source>
        <dbReference type="Proteomes" id="UP000324781"/>
    </source>
</evidence>
<dbReference type="RefSeq" id="WP_149679111.1">
    <property type="nucleotide sequence ID" value="NZ_DAONMB010000045.1"/>
</dbReference>
<reference evidence="1 2" key="1">
    <citation type="submission" date="2016-11" db="EMBL/GenBank/DDBJ databases">
        <authorList>
            <person name="Varghese N."/>
            <person name="Submissions S."/>
        </authorList>
    </citation>
    <scope>NUCLEOTIDE SEQUENCE [LARGE SCALE GENOMIC DNA]</scope>
    <source>
        <strain evidence="1 2">DSM 19027</strain>
    </source>
</reference>
<organism evidence="1 2">
    <name type="scientific">Thermoclostridium caenicola</name>
    <dbReference type="NCBI Taxonomy" id="659425"/>
    <lineage>
        <taxon>Bacteria</taxon>
        <taxon>Bacillati</taxon>
        <taxon>Bacillota</taxon>
        <taxon>Clostridia</taxon>
        <taxon>Eubacteriales</taxon>
        <taxon>Oscillospiraceae</taxon>
        <taxon>Thermoclostridium</taxon>
    </lineage>
</organism>
<accession>A0A1M6HZ60</accession>
<evidence type="ECO:0000313" key="1">
    <source>
        <dbReference type="EMBL" id="SHJ27462.1"/>
    </source>
</evidence>
<name>A0A1M6HZ60_9FIRM</name>
<keyword evidence="2" id="KW-1185">Reference proteome</keyword>
<gene>
    <name evidence="1" type="ORF">SAMN05444373_103710</name>
</gene>
<dbReference type="AlphaFoldDB" id="A0A1M6HZ60"/>
<dbReference type="Proteomes" id="UP000324781">
    <property type="component" value="Unassembled WGS sequence"/>
</dbReference>
<dbReference type="OrthoDB" id="1706537at2"/>
<dbReference type="EMBL" id="FQZP01000037">
    <property type="protein sequence ID" value="SHJ27462.1"/>
    <property type="molecule type" value="Genomic_DNA"/>
</dbReference>
<proteinExistence type="predicted"/>
<sequence>MTDAFDEDGRLKWFTINFYRGEENLFHSGHYGTEPVIYLKTEEEVRDLEEWSKKYPVITRVDIYKNEETQA</sequence>